<evidence type="ECO:0000313" key="2">
    <source>
        <dbReference type="Proteomes" id="UP000799538"/>
    </source>
</evidence>
<reference evidence="2" key="1">
    <citation type="journal article" date="2020" name="Stud. Mycol.">
        <title>101 Dothideomycetes genomes: A test case for predicting lifestyles and emergence of pathogens.</title>
        <authorList>
            <person name="Haridas S."/>
            <person name="Albert R."/>
            <person name="Binder M."/>
            <person name="Bloem J."/>
            <person name="LaButti K."/>
            <person name="Salamov A."/>
            <person name="Andreopoulos B."/>
            <person name="Baker S."/>
            <person name="Barry K."/>
            <person name="Bills G."/>
            <person name="Bluhm B."/>
            <person name="Cannon C."/>
            <person name="Castanera R."/>
            <person name="Culley D."/>
            <person name="Daum C."/>
            <person name="Ezra D."/>
            <person name="Gonzalez J."/>
            <person name="Henrissat B."/>
            <person name="Kuo A."/>
            <person name="Liang C."/>
            <person name="Lipzen A."/>
            <person name="Lutzoni F."/>
            <person name="Magnuson J."/>
            <person name="Mondo S."/>
            <person name="Nolan M."/>
            <person name="Ohm R."/>
            <person name="Pangilinan J."/>
            <person name="Park H.-J."/>
            <person name="Ramirez L."/>
            <person name="Alfaro M."/>
            <person name="Sun H."/>
            <person name="Tritt A."/>
            <person name="Yoshinaga Y."/>
            <person name="Zwiers L.-H."/>
            <person name="Turgeon B."/>
            <person name="Goodwin S."/>
            <person name="Spatafora J."/>
            <person name="Crous P."/>
            <person name="Grigoriev I."/>
        </authorList>
    </citation>
    <scope>NUCLEOTIDE SEQUENCE [LARGE SCALE GENOMIC DNA]</scope>
    <source>
        <strain evidence="2">CECT 20119</strain>
    </source>
</reference>
<dbReference type="AlphaFoldDB" id="A0A6A6GBR4"/>
<accession>A0A6A6GBR4</accession>
<dbReference type="EMBL" id="ML992507">
    <property type="protein sequence ID" value="KAF2222993.1"/>
    <property type="molecule type" value="Genomic_DNA"/>
</dbReference>
<sequence>MPPSIYHNVILLRPLSAATRNGVFPFASLWKISAPLILRAIASNISRFPSCAAKCSEDPCVSSMIDLFARSRLTFAAFWLLLCSIARMRRA</sequence>
<evidence type="ECO:0000313" key="1">
    <source>
        <dbReference type="EMBL" id="KAF2222993.1"/>
    </source>
</evidence>
<name>A0A6A6GBR4_9PEZI</name>
<gene>
    <name evidence="1" type="ORF">BDZ85DRAFT_262774</name>
</gene>
<dbReference type="Proteomes" id="UP000799538">
    <property type="component" value="Unassembled WGS sequence"/>
</dbReference>
<protein>
    <submittedName>
        <fullName evidence="1">Uncharacterized protein</fullName>
    </submittedName>
</protein>
<keyword evidence="2" id="KW-1185">Reference proteome</keyword>
<organism evidence="1 2">
    <name type="scientific">Elsinoe ampelina</name>
    <dbReference type="NCBI Taxonomy" id="302913"/>
    <lineage>
        <taxon>Eukaryota</taxon>
        <taxon>Fungi</taxon>
        <taxon>Dikarya</taxon>
        <taxon>Ascomycota</taxon>
        <taxon>Pezizomycotina</taxon>
        <taxon>Dothideomycetes</taxon>
        <taxon>Dothideomycetidae</taxon>
        <taxon>Myriangiales</taxon>
        <taxon>Elsinoaceae</taxon>
        <taxon>Elsinoe</taxon>
    </lineage>
</organism>
<proteinExistence type="predicted"/>